<dbReference type="PANTHER" id="PTHR46732:SF8">
    <property type="entry name" value="ATP-DEPENDENT PROTEASE LA (LON) DOMAIN PROTEIN"/>
    <property type="match status" value="1"/>
</dbReference>
<name>A0ABY8SU67_9BURK</name>
<dbReference type="RefSeq" id="WP_283487669.1">
    <property type="nucleotide sequence ID" value="NZ_CP125947.1"/>
</dbReference>
<dbReference type="Pfam" id="PF02190">
    <property type="entry name" value="LON_substr_bdg"/>
    <property type="match status" value="1"/>
</dbReference>
<dbReference type="InterPro" id="IPR015947">
    <property type="entry name" value="PUA-like_sf"/>
</dbReference>
<evidence type="ECO:0000313" key="3">
    <source>
        <dbReference type="Proteomes" id="UP001240697"/>
    </source>
</evidence>
<organism evidence="2 3">
    <name type="scientific">Comamonas resistens</name>
    <dbReference type="NCBI Taxonomy" id="3046670"/>
    <lineage>
        <taxon>Bacteria</taxon>
        <taxon>Pseudomonadati</taxon>
        <taxon>Pseudomonadota</taxon>
        <taxon>Betaproteobacteria</taxon>
        <taxon>Burkholderiales</taxon>
        <taxon>Comamonadaceae</taxon>
        <taxon>Comamonas</taxon>
    </lineage>
</organism>
<gene>
    <name evidence="2" type="ORF">QMY55_05490</name>
</gene>
<protein>
    <submittedName>
        <fullName evidence="2">LON peptidase substrate-binding domain-containing protein</fullName>
    </submittedName>
</protein>
<dbReference type="Gene3D" id="1.10.4060.10">
    <property type="entry name" value="BPP1347 like domain"/>
    <property type="match status" value="1"/>
</dbReference>
<dbReference type="Proteomes" id="UP001240697">
    <property type="component" value="Chromosome"/>
</dbReference>
<dbReference type="SMART" id="SM00464">
    <property type="entry name" value="LON"/>
    <property type="match status" value="1"/>
</dbReference>
<dbReference type="PANTHER" id="PTHR46732">
    <property type="entry name" value="ATP-DEPENDENT PROTEASE LA (LON) DOMAIN PROTEIN"/>
    <property type="match status" value="1"/>
</dbReference>
<feature type="domain" description="Lon N-terminal" evidence="1">
    <location>
        <begin position="7"/>
        <end position="206"/>
    </location>
</feature>
<sequence>MAETSSLHSLPLFPLGTVLFPGGHLSLRVFEVRYLDMVRKCQSTGAPFGVVALQSGHEVRKAGAQPEQLFAEGVLARIEALEPLQAGLLHLQCLGMQRFHIQNSWQLPHGLWVADVNMQDADTAMPIPPHLLNMAHALFQVLMNMHGQDIDHRYLPTPSQLNDCGWVANRWAEMLPLPVSVKQQLMTLDSPLLRLELVADVLEQNGIGSAQPPTQPE</sequence>
<accession>A0ABY8SU67</accession>
<evidence type="ECO:0000313" key="2">
    <source>
        <dbReference type="EMBL" id="WHS66592.1"/>
    </source>
</evidence>
<proteinExistence type="predicted"/>
<keyword evidence="3" id="KW-1185">Reference proteome</keyword>
<dbReference type="Gene3D" id="2.30.130.40">
    <property type="entry name" value="LON domain-like"/>
    <property type="match status" value="1"/>
</dbReference>
<dbReference type="InterPro" id="IPR046336">
    <property type="entry name" value="Lon_prtase_N_sf"/>
</dbReference>
<dbReference type="SUPFAM" id="SSF88697">
    <property type="entry name" value="PUA domain-like"/>
    <property type="match status" value="1"/>
</dbReference>
<reference evidence="2 3" key="1">
    <citation type="submission" date="2023-05" db="EMBL/GenBank/DDBJ databases">
        <authorList>
            <person name="Yin Y."/>
            <person name="Lu Z."/>
        </authorList>
    </citation>
    <scope>NUCLEOTIDE SEQUENCE [LARGE SCALE GENOMIC DNA]</scope>
    <source>
        <strain evidence="2 3">ZM22</strain>
    </source>
</reference>
<dbReference type="InterPro" id="IPR003111">
    <property type="entry name" value="Lon_prtase_N"/>
</dbReference>
<dbReference type="EMBL" id="CP125947">
    <property type="protein sequence ID" value="WHS66592.1"/>
    <property type="molecule type" value="Genomic_DNA"/>
</dbReference>
<evidence type="ECO:0000259" key="1">
    <source>
        <dbReference type="PROSITE" id="PS51787"/>
    </source>
</evidence>
<dbReference type="PROSITE" id="PS51787">
    <property type="entry name" value="LON_N"/>
    <property type="match status" value="1"/>
</dbReference>